<dbReference type="AlphaFoldDB" id="A0A5P2BHU7"/>
<protein>
    <recommendedName>
        <fullName evidence="3">HutD family protein</fullName>
    </recommendedName>
</protein>
<dbReference type="OrthoDB" id="9800082at2"/>
<name>A0A5P2BHU7_STRVZ</name>
<dbReference type="EMBL" id="CP029193">
    <property type="protein sequence ID" value="QES30033.1"/>
    <property type="molecule type" value="Genomic_DNA"/>
</dbReference>
<dbReference type="Gene3D" id="2.60.120.10">
    <property type="entry name" value="Jelly Rolls"/>
    <property type="match status" value="1"/>
</dbReference>
<proteinExistence type="predicted"/>
<dbReference type="CDD" id="cd20293">
    <property type="entry name" value="cupin_HutD_N"/>
    <property type="match status" value="1"/>
</dbReference>
<dbReference type="InterPro" id="IPR010282">
    <property type="entry name" value="Uncharacterised_HutD/Ves"/>
</dbReference>
<gene>
    <name evidence="1" type="ORF">DEJ47_29515</name>
</gene>
<keyword evidence="2" id="KW-1185">Reference proteome</keyword>
<evidence type="ECO:0000313" key="2">
    <source>
        <dbReference type="Proteomes" id="UP000323046"/>
    </source>
</evidence>
<dbReference type="Pfam" id="PF05962">
    <property type="entry name" value="HutD"/>
    <property type="match status" value="1"/>
</dbReference>
<dbReference type="PANTHER" id="PTHR37943">
    <property type="entry name" value="PROTEIN VES"/>
    <property type="match status" value="1"/>
</dbReference>
<dbReference type="InterPro" id="IPR014710">
    <property type="entry name" value="RmlC-like_jellyroll"/>
</dbReference>
<reference evidence="1 2" key="1">
    <citation type="submission" date="2018-05" db="EMBL/GenBank/DDBJ databases">
        <title>Streptomyces venezuelae.</title>
        <authorList>
            <person name="Kim W."/>
            <person name="Lee N."/>
            <person name="Cho B.-K."/>
        </authorList>
    </citation>
    <scope>NUCLEOTIDE SEQUENCE [LARGE SCALE GENOMIC DNA]</scope>
    <source>
        <strain evidence="1 2">ATCC 14583</strain>
    </source>
</reference>
<evidence type="ECO:0008006" key="3">
    <source>
        <dbReference type="Google" id="ProtNLM"/>
    </source>
</evidence>
<evidence type="ECO:0000313" key="1">
    <source>
        <dbReference type="EMBL" id="QES30033.1"/>
    </source>
</evidence>
<sequence length="181" mass="19266">MNEELLRWTAYRTVPWRNGGGTTREVAEGAAWRVSVADVAGDGPFSHFPETDRVITPVEGEGMLLTVSGTRQRVAPLTPFAFPGDAPTDCHLPNGPVRNLNVMTRRGRAAARVRIVTVTATAEAVSGPDEILLVMPLTEGLALVAPDTALARLDCARRTGPGAVGLRGEGTLAEIRITTTR</sequence>
<dbReference type="PANTHER" id="PTHR37943:SF1">
    <property type="entry name" value="PROTEIN VES"/>
    <property type="match status" value="1"/>
</dbReference>
<dbReference type="RefSeq" id="WP_150173301.1">
    <property type="nucleotide sequence ID" value="NZ_CP029193.1"/>
</dbReference>
<dbReference type="InterPro" id="IPR011051">
    <property type="entry name" value="RmlC_Cupin_sf"/>
</dbReference>
<accession>A0A5P2BHU7</accession>
<dbReference type="Proteomes" id="UP000323046">
    <property type="component" value="Chromosome"/>
</dbReference>
<organism evidence="1 2">
    <name type="scientific">Streptomyces venezuelae</name>
    <dbReference type="NCBI Taxonomy" id="54571"/>
    <lineage>
        <taxon>Bacteria</taxon>
        <taxon>Bacillati</taxon>
        <taxon>Actinomycetota</taxon>
        <taxon>Actinomycetes</taxon>
        <taxon>Kitasatosporales</taxon>
        <taxon>Streptomycetaceae</taxon>
        <taxon>Streptomyces</taxon>
    </lineage>
</organism>
<dbReference type="SUPFAM" id="SSF51182">
    <property type="entry name" value="RmlC-like cupins"/>
    <property type="match status" value="1"/>
</dbReference>